<evidence type="ECO:0000313" key="2">
    <source>
        <dbReference type="EMBL" id="GAI83759.1"/>
    </source>
</evidence>
<comment type="caution">
    <text evidence="2">The sequence shown here is derived from an EMBL/GenBank/DDBJ whole genome shotgun (WGS) entry which is preliminary data.</text>
</comment>
<gene>
    <name evidence="2" type="ORF">S12H4_21502</name>
</gene>
<reference evidence="2" key="1">
    <citation type="journal article" date="2014" name="Front. Microbiol.">
        <title>High frequency of phylogenetically diverse reductive dehalogenase-homologous genes in deep subseafloor sedimentary metagenomes.</title>
        <authorList>
            <person name="Kawai M."/>
            <person name="Futagami T."/>
            <person name="Toyoda A."/>
            <person name="Takaki Y."/>
            <person name="Nishi S."/>
            <person name="Hori S."/>
            <person name="Arai W."/>
            <person name="Tsubouchi T."/>
            <person name="Morono Y."/>
            <person name="Uchiyama I."/>
            <person name="Ito T."/>
            <person name="Fujiyama A."/>
            <person name="Inagaki F."/>
            <person name="Takami H."/>
        </authorList>
    </citation>
    <scope>NUCLEOTIDE SEQUENCE</scope>
    <source>
        <strain evidence="2">Expedition CK06-06</strain>
    </source>
</reference>
<protein>
    <submittedName>
        <fullName evidence="2">Uncharacterized protein</fullName>
    </submittedName>
</protein>
<feature type="compositionally biased region" description="Basic residues" evidence="1">
    <location>
        <begin position="36"/>
        <end position="46"/>
    </location>
</feature>
<evidence type="ECO:0000256" key="1">
    <source>
        <dbReference type="SAM" id="MobiDB-lite"/>
    </source>
</evidence>
<organism evidence="2">
    <name type="scientific">marine sediment metagenome</name>
    <dbReference type="NCBI Taxonomy" id="412755"/>
    <lineage>
        <taxon>unclassified sequences</taxon>
        <taxon>metagenomes</taxon>
        <taxon>ecological metagenomes</taxon>
    </lineage>
</organism>
<name>X1TUN4_9ZZZZ</name>
<feature type="non-terminal residue" evidence="2">
    <location>
        <position position="1"/>
    </location>
</feature>
<feature type="region of interest" description="Disordered" evidence="1">
    <location>
        <begin position="17"/>
        <end position="46"/>
    </location>
</feature>
<sequence>DNIDGFSFLPVFSKTSYKNLGHEPTKSPDSNNRTNKNLRARKKADK</sequence>
<dbReference type="AlphaFoldDB" id="X1TUN4"/>
<dbReference type="EMBL" id="BARW01011065">
    <property type="protein sequence ID" value="GAI83759.1"/>
    <property type="molecule type" value="Genomic_DNA"/>
</dbReference>
<proteinExistence type="predicted"/>
<accession>X1TUN4</accession>